<dbReference type="SUPFAM" id="SSF49777">
    <property type="entry name" value="PEBP-like"/>
    <property type="match status" value="1"/>
</dbReference>
<protein>
    <submittedName>
        <fullName evidence="2">Carboxypeptidase Y inhibitor</fullName>
    </submittedName>
</protein>
<reference evidence="2" key="1">
    <citation type="journal article" date="2020" name="Mol. Plant Microbe Interact.">
        <title>Genome Sequence of the Biocontrol Agent Coniothyrium minitans strain Conio (IMI 134523).</title>
        <authorList>
            <person name="Patel D."/>
            <person name="Shittu T.A."/>
            <person name="Baroncelli R."/>
            <person name="Muthumeenakshi S."/>
            <person name="Osborne T.H."/>
            <person name="Janganan T.K."/>
            <person name="Sreenivasaprasad S."/>
        </authorList>
    </citation>
    <scope>NUCLEOTIDE SEQUENCE</scope>
    <source>
        <strain evidence="2">Conio</strain>
    </source>
</reference>
<gene>
    <name evidence="2" type="ORF">PMIN01_06076</name>
</gene>
<sequence length="77" mass="8375">MDEGVIDDFPPSLTLSVSLKKEDADLGNNIKSKRLHKQPTLSLYDEADPEGSSSSGLSYVVTLVNPDASSRDNPEWP</sequence>
<name>A0A9P6GIA7_9PLEO</name>
<evidence type="ECO:0000256" key="1">
    <source>
        <dbReference type="SAM" id="MobiDB-lite"/>
    </source>
</evidence>
<dbReference type="InterPro" id="IPR036610">
    <property type="entry name" value="PEBP-like_sf"/>
</dbReference>
<organism evidence="2 3">
    <name type="scientific">Paraphaeosphaeria minitans</name>
    <dbReference type="NCBI Taxonomy" id="565426"/>
    <lineage>
        <taxon>Eukaryota</taxon>
        <taxon>Fungi</taxon>
        <taxon>Dikarya</taxon>
        <taxon>Ascomycota</taxon>
        <taxon>Pezizomycotina</taxon>
        <taxon>Dothideomycetes</taxon>
        <taxon>Pleosporomycetidae</taxon>
        <taxon>Pleosporales</taxon>
        <taxon>Massarineae</taxon>
        <taxon>Didymosphaeriaceae</taxon>
        <taxon>Paraphaeosphaeria</taxon>
    </lineage>
</organism>
<dbReference type="EMBL" id="WJXW01000005">
    <property type="protein sequence ID" value="KAF9736161.1"/>
    <property type="molecule type" value="Genomic_DNA"/>
</dbReference>
<dbReference type="Gene3D" id="3.90.280.10">
    <property type="entry name" value="PEBP-like"/>
    <property type="match status" value="1"/>
</dbReference>
<accession>A0A9P6GIA7</accession>
<evidence type="ECO:0000313" key="3">
    <source>
        <dbReference type="Proteomes" id="UP000756921"/>
    </source>
</evidence>
<dbReference type="AlphaFoldDB" id="A0A9P6GIA7"/>
<proteinExistence type="predicted"/>
<keyword evidence="3" id="KW-1185">Reference proteome</keyword>
<feature type="region of interest" description="Disordered" evidence="1">
    <location>
        <begin position="37"/>
        <end position="58"/>
    </location>
</feature>
<evidence type="ECO:0000313" key="2">
    <source>
        <dbReference type="EMBL" id="KAF9736161.1"/>
    </source>
</evidence>
<dbReference type="OrthoDB" id="2506647at2759"/>
<dbReference type="Proteomes" id="UP000756921">
    <property type="component" value="Unassembled WGS sequence"/>
</dbReference>
<comment type="caution">
    <text evidence="2">The sequence shown here is derived from an EMBL/GenBank/DDBJ whole genome shotgun (WGS) entry which is preliminary data.</text>
</comment>